<dbReference type="GO" id="GO:0022857">
    <property type="term" value="F:transmembrane transporter activity"/>
    <property type="evidence" value="ECO:0007669"/>
    <property type="project" value="UniProtKB-UniRule"/>
</dbReference>
<dbReference type="AlphaFoldDB" id="A0A1I7E9W4"/>
<feature type="transmembrane region" description="Helical" evidence="7">
    <location>
        <begin position="279"/>
        <end position="296"/>
    </location>
</feature>
<comment type="subcellular location">
    <subcellularLocation>
        <location evidence="1 7">Cell inner membrane</location>
        <topology evidence="1 7">Multi-pass membrane protein</topology>
    </subcellularLocation>
</comment>
<comment type="subunit">
    <text evidence="7">The complex comprises the extracytoplasmic solute receptor protein and the two transmembrane proteins.</text>
</comment>
<dbReference type="RefSeq" id="WP_027262007.1">
    <property type="nucleotide sequence ID" value="NZ_FPAW01000053.1"/>
</dbReference>
<dbReference type="Proteomes" id="UP000182466">
    <property type="component" value="Unassembled WGS sequence"/>
</dbReference>
<evidence type="ECO:0000256" key="4">
    <source>
        <dbReference type="ARBA" id="ARBA00022692"/>
    </source>
</evidence>
<dbReference type="InterPro" id="IPR004681">
    <property type="entry name" value="TRAP_DctM"/>
</dbReference>
<feature type="transmembrane region" description="Helical" evidence="7">
    <location>
        <begin position="403"/>
        <end position="424"/>
    </location>
</feature>
<feature type="transmembrane region" description="Helical" evidence="7">
    <location>
        <begin position="95"/>
        <end position="117"/>
    </location>
</feature>
<feature type="transmembrane region" description="Helical" evidence="7">
    <location>
        <begin position="168"/>
        <end position="187"/>
    </location>
</feature>
<keyword evidence="10" id="KW-1185">Reference proteome</keyword>
<evidence type="ECO:0000256" key="1">
    <source>
        <dbReference type="ARBA" id="ARBA00004429"/>
    </source>
</evidence>
<feature type="transmembrane region" description="Helical" evidence="7">
    <location>
        <begin position="358"/>
        <end position="382"/>
    </location>
</feature>
<dbReference type="GO" id="GO:0005886">
    <property type="term" value="C:plasma membrane"/>
    <property type="evidence" value="ECO:0007669"/>
    <property type="project" value="UniProtKB-SubCell"/>
</dbReference>
<dbReference type="EMBL" id="FPAW01000053">
    <property type="protein sequence ID" value="SFU20724.1"/>
    <property type="molecule type" value="Genomic_DNA"/>
</dbReference>
<evidence type="ECO:0000313" key="9">
    <source>
        <dbReference type="EMBL" id="SFU20724.1"/>
    </source>
</evidence>
<dbReference type="InterPro" id="IPR010656">
    <property type="entry name" value="DctM"/>
</dbReference>
<dbReference type="OrthoDB" id="9790209at2"/>
<name>A0A1I7E9W4_9RHOB</name>
<feature type="transmembrane region" description="Helical" evidence="7">
    <location>
        <begin position="53"/>
        <end position="74"/>
    </location>
</feature>
<keyword evidence="4 7" id="KW-0812">Transmembrane</keyword>
<organism evidence="9 10">
    <name type="scientific">Sedimentitalea nanhaiensis</name>
    <dbReference type="NCBI Taxonomy" id="999627"/>
    <lineage>
        <taxon>Bacteria</taxon>
        <taxon>Pseudomonadati</taxon>
        <taxon>Pseudomonadota</taxon>
        <taxon>Alphaproteobacteria</taxon>
        <taxon>Rhodobacterales</taxon>
        <taxon>Paracoccaceae</taxon>
        <taxon>Sedimentitalea</taxon>
    </lineage>
</organism>
<evidence type="ECO:0000256" key="3">
    <source>
        <dbReference type="ARBA" id="ARBA00022519"/>
    </source>
</evidence>
<dbReference type="Pfam" id="PF06808">
    <property type="entry name" value="DctM"/>
    <property type="match status" value="1"/>
</dbReference>
<evidence type="ECO:0000256" key="5">
    <source>
        <dbReference type="ARBA" id="ARBA00022989"/>
    </source>
</evidence>
<keyword evidence="7" id="KW-0813">Transport</keyword>
<proteinExistence type="inferred from homology"/>
<gene>
    <name evidence="9" type="ORF">SAMN05216236_15314</name>
</gene>
<protein>
    <recommendedName>
        <fullName evidence="7">TRAP transporter large permease protein</fullName>
    </recommendedName>
</protein>
<comment type="function">
    <text evidence="7">Part of the tripartite ATP-independent periplasmic (TRAP) transport system.</text>
</comment>
<feature type="transmembrane region" description="Helical" evidence="7">
    <location>
        <begin position="7"/>
        <end position="33"/>
    </location>
</feature>
<feature type="transmembrane region" description="Helical" evidence="7">
    <location>
        <begin position="137"/>
        <end position="161"/>
    </location>
</feature>
<accession>A0A1I7E9W4</accession>
<keyword evidence="5 7" id="KW-1133">Transmembrane helix</keyword>
<dbReference type="PANTHER" id="PTHR33362">
    <property type="entry name" value="SIALIC ACID TRAP TRANSPORTER PERMEASE PROTEIN SIAT-RELATED"/>
    <property type="match status" value="1"/>
</dbReference>
<dbReference type="PANTHER" id="PTHR33362:SF2">
    <property type="entry name" value="TRAP TRANSPORTER LARGE PERMEASE PROTEIN"/>
    <property type="match status" value="1"/>
</dbReference>
<dbReference type="STRING" id="999627.SAMN05216236_15314"/>
<feature type="domain" description="TRAP C4-dicarboxylate transport system permease DctM subunit" evidence="8">
    <location>
        <begin position="8"/>
        <end position="420"/>
    </location>
</feature>
<keyword evidence="2" id="KW-1003">Cell membrane</keyword>
<evidence type="ECO:0000256" key="6">
    <source>
        <dbReference type="ARBA" id="ARBA00023136"/>
    </source>
</evidence>
<evidence type="ECO:0000256" key="7">
    <source>
        <dbReference type="RuleBase" id="RU369079"/>
    </source>
</evidence>
<feature type="transmembrane region" description="Helical" evidence="7">
    <location>
        <begin position="317"/>
        <end position="346"/>
    </location>
</feature>
<dbReference type="NCBIfam" id="TIGR00786">
    <property type="entry name" value="dctM"/>
    <property type="match status" value="1"/>
</dbReference>
<comment type="similarity">
    <text evidence="7">Belongs to the TRAP transporter large permease family.</text>
</comment>
<keyword evidence="6 7" id="KW-0472">Membrane</keyword>
<dbReference type="eggNOG" id="COG1593">
    <property type="taxonomic scope" value="Bacteria"/>
</dbReference>
<evidence type="ECO:0000313" key="10">
    <source>
        <dbReference type="Proteomes" id="UP000182466"/>
    </source>
</evidence>
<feature type="transmembrane region" description="Helical" evidence="7">
    <location>
        <begin position="219"/>
        <end position="236"/>
    </location>
</feature>
<evidence type="ECO:0000259" key="8">
    <source>
        <dbReference type="Pfam" id="PF06808"/>
    </source>
</evidence>
<reference evidence="9 10" key="1">
    <citation type="submission" date="2016-10" db="EMBL/GenBank/DDBJ databases">
        <authorList>
            <person name="de Groot N.N."/>
        </authorList>
    </citation>
    <scope>NUCLEOTIDE SEQUENCE [LARGE SCALE GENOMIC DNA]</scope>
    <source>
        <strain evidence="9 10">CGMCC 1.10959</strain>
    </source>
</reference>
<dbReference type="PIRSF" id="PIRSF006066">
    <property type="entry name" value="HI0050"/>
    <property type="match status" value="1"/>
</dbReference>
<sequence>MEPIWAILILIVLMVFGVPVAWSFAGVLMFLIWAYDVGTSTLLLQGFRSLDSVILLALPLFVLAGYLMQSGGVARRLIGFMELMVRGRKGGLGAALVLSSGVFGAISGTATAAVASIGTIMVDPLAKRGYPRGYTSALLGLSSLLGILIPPSLTMILFGVVTRQSITALFAATLVPGILLLIGLIIFNRFMAKRFLPDVAEAGAHVPPRDSGGKTFGKALPALSMPVIILGGIYGGVFTPTEAAAVACVVAIFIGFFIYRDLTFRGLWDSFVEAGETTGTIIFILLFSFMIGRVMVAEGVPQDLTRAVAALTENRILILLLVNAFLISVGMIMDDLSVTVVIAPLFMPLMIGVGVDPVHFGSIVACSVVIGANSPPVAPILYMACRIGKVSIHHAITPALQMIFFVALPIMIAVTFVPALSLAVPRMLGVH</sequence>
<feature type="transmembrane region" description="Helical" evidence="7">
    <location>
        <begin position="243"/>
        <end position="259"/>
    </location>
</feature>
<evidence type="ECO:0000256" key="2">
    <source>
        <dbReference type="ARBA" id="ARBA00022475"/>
    </source>
</evidence>
<keyword evidence="3 7" id="KW-0997">Cell inner membrane</keyword>